<dbReference type="AlphaFoldDB" id="A0AAD7CJ16"/>
<reference evidence="1" key="1">
    <citation type="submission" date="2023-03" db="EMBL/GenBank/DDBJ databases">
        <title>Massive genome expansion in bonnet fungi (Mycena s.s.) driven by repeated elements and novel gene families across ecological guilds.</title>
        <authorList>
            <consortium name="Lawrence Berkeley National Laboratory"/>
            <person name="Harder C.B."/>
            <person name="Miyauchi S."/>
            <person name="Viragh M."/>
            <person name="Kuo A."/>
            <person name="Thoen E."/>
            <person name="Andreopoulos B."/>
            <person name="Lu D."/>
            <person name="Skrede I."/>
            <person name="Drula E."/>
            <person name="Henrissat B."/>
            <person name="Morin E."/>
            <person name="Kohler A."/>
            <person name="Barry K."/>
            <person name="LaButti K."/>
            <person name="Morin E."/>
            <person name="Salamov A."/>
            <person name="Lipzen A."/>
            <person name="Mereny Z."/>
            <person name="Hegedus B."/>
            <person name="Baldrian P."/>
            <person name="Stursova M."/>
            <person name="Weitz H."/>
            <person name="Taylor A."/>
            <person name="Grigoriev I.V."/>
            <person name="Nagy L.G."/>
            <person name="Martin F."/>
            <person name="Kauserud H."/>
        </authorList>
    </citation>
    <scope>NUCLEOTIDE SEQUENCE</scope>
    <source>
        <strain evidence="1">9284</strain>
    </source>
</reference>
<proteinExistence type="predicted"/>
<dbReference type="EMBL" id="JARKIF010000001">
    <property type="protein sequence ID" value="KAJ7650270.1"/>
    <property type="molecule type" value="Genomic_DNA"/>
</dbReference>
<protein>
    <recommendedName>
        <fullName evidence="3">ATP-dependent DNA helicase</fullName>
    </recommendedName>
</protein>
<evidence type="ECO:0008006" key="3">
    <source>
        <dbReference type="Google" id="ProtNLM"/>
    </source>
</evidence>
<dbReference type="Proteomes" id="UP001221142">
    <property type="component" value="Unassembled WGS sequence"/>
</dbReference>
<organism evidence="1 2">
    <name type="scientific">Roridomyces roridus</name>
    <dbReference type="NCBI Taxonomy" id="1738132"/>
    <lineage>
        <taxon>Eukaryota</taxon>
        <taxon>Fungi</taxon>
        <taxon>Dikarya</taxon>
        <taxon>Basidiomycota</taxon>
        <taxon>Agaricomycotina</taxon>
        <taxon>Agaricomycetes</taxon>
        <taxon>Agaricomycetidae</taxon>
        <taxon>Agaricales</taxon>
        <taxon>Marasmiineae</taxon>
        <taxon>Mycenaceae</taxon>
        <taxon>Roridomyces</taxon>
    </lineage>
</organism>
<dbReference type="InterPro" id="IPR027417">
    <property type="entry name" value="P-loop_NTPase"/>
</dbReference>
<name>A0AAD7CJ16_9AGAR</name>
<dbReference type="InterPro" id="IPR051055">
    <property type="entry name" value="PIF1_helicase"/>
</dbReference>
<keyword evidence="2" id="KW-1185">Reference proteome</keyword>
<evidence type="ECO:0000313" key="2">
    <source>
        <dbReference type="Proteomes" id="UP001221142"/>
    </source>
</evidence>
<dbReference type="SUPFAM" id="SSF52540">
    <property type="entry name" value="P-loop containing nucleoside triphosphate hydrolases"/>
    <property type="match status" value="1"/>
</dbReference>
<dbReference type="Pfam" id="PF13245">
    <property type="entry name" value="AAA_19"/>
    <property type="match status" value="1"/>
</dbReference>
<dbReference type="Gene3D" id="3.40.50.300">
    <property type="entry name" value="P-loop containing nucleotide triphosphate hydrolases"/>
    <property type="match status" value="1"/>
</dbReference>
<accession>A0AAD7CJ16</accession>
<dbReference type="PANTHER" id="PTHR47642:SF5">
    <property type="entry name" value="ATP-DEPENDENT DNA HELICASE"/>
    <property type="match status" value="1"/>
</dbReference>
<feature type="non-terminal residue" evidence="1">
    <location>
        <position position="1"/>
    </location>
</feature>
<gene>
    <name evidence="1" type="ORF">FB45DRAFT_729113</name>
</gene>
<evidence type="ECO:0000313" key="1">
    <source>
        <dbReference type="EMBL" id="KAJ7650270.1"/>
    </source>
</evidence>
<comment type="caution">
    <text evidence="1">The sequence shown here is derived from an EMBL/GenBank/DDBJ whole genome shotgun (WGS) entry which is preliminary data.</text>
</comment>
<sequence>VDVEAHILKWTLNPEQAHAFRIIASHSVSLKPKQLRMLISGPGGTGKSRVIHALQDFFQMRGQSRRFRLAAYTGVAARNINGMTLHSALCINQRAKKTSGTHTRSDLTSMWEGVDYLFVDEVSMIGCSLLLQISEAL</sequence>
<dbReference type="PANTHER" id="PTHR47642">
    <property type="entry name" value="ATP-DEPENDENT DNA HELICASE"/>
    <property type="match status" value="1"/>
</dbReference>
<feature type="non-terminal residue" evidence="1">
    <location>
        <position position="137"/>
    </location>
</feature>